<feature type="domain" description="NADP-dependent oxidoreductase" evidence="2">
    <location>
        <begin position="16"/>
        <end position="305"/>
    </location>
</feature>
<comment type="caution">
    <text evidence="3">The sequence shown here is derived from an EMBL/GenBank/DDBJ whole genome shotgun (WGS) entry which is preliminary data.</text>
</comment>
<dbReference type="Proteomes" id="UP001365542">
    <property type="component" value="Unassembled WGS sequence"/>
</dbReference>
<protein>
    <recommendedName>
        <fullName evidence="2">NADP-dependent oxidoreductase domain-containing protein</fullName>
    </recommendedName>
</protein>
<keyword evidence="4" id="KW-1185">Reference proteome</keyword>
<dbReference type="AlphaFoldDB" id="A0AAV9XFY7"/>
<dbReference type="GO" id="GO:0005829">
    <property type="term" value="C:cytosol"/>
    <property type="evidence" value="ECO:0007669"/>
    <property type="project" value="TreeGrafter"/>
</dbReference>
<dbReference type="GO" id="GO:0045290">
    <property type="term" value="F:D-arabinose 1-dehydrogenase [NAD(P)+] activity"/>
    <property type="evidence" value="ECO:0007669"/>
    <property type="project" value="TreeGrafter"/>
</dbReference>
<dbReference type="GO" id="GO:0070485">
    <property type="term" value="P:dehydro-D-arabinono-1,4-lactone biosynthetic process"/>
    <property type="evidence" value="ECO:0007669"/>
    <property type="project" value="TreeGrafter"/>
</dbReference>
<reference evidence="3 4" key="1">
    <citation type="submission" date="2019-10" db="EMBL/GenBank/DDBJ databases">
        <authorList>
            <person name="Palmer J.M."/>
        </authorList>
    </citation>
    <scope>NUCLEOTIDE SEQUENCE [LARGE SCALE GENOMIC DNA]</scope>
    <source>
        <strain evidence="3 4">TWF694</strain>
    </source>
</reference>
<name>A0AAV9XFY7_9PEZI</name>
<accession>A0AAV9XFY7</accession>
<evidence type="ECO:0000313" key="4">
    <source>
        <dbReference type="Proteomes" id="UP001365542"/>
    </source>
</evidence>
<dbReference type="InterPro" id="IPR020471">
    <property type="entry name" value="AKR"/>
</dbReference>
<evidence type="ECO:0000313" key="3">
    <source>
        <dbReference type="EMBL" id="KAK6540044.1"/>
    </source>
</evidence>
<gene>
    <name evidence="3" type="ORF">TWF694_008875</name>
</gene>
<sequence>MTNKKNIPLSTVIPPVFLGSATFNSQYNKSPFKLPTLPIISHFLSASTTKPGFDTSPYYGPAELLLGKTLTSLSVPRENYFISTKAGRISATEFDYSPKWIRHSISRSLKRLNTTYLDLVYCHDIEFVTTAEVLSAIATLRELRNEGKIKYIGISGYPLPLLSSTATAILENTGEAVDAVMSYSQYTVQNTRLQSYIEEFKKAGVGCVVNASLLGMGLLRAAGVPVGDMGDFHPSSDELRWVCYGASEFVGKKGGKLEEVGYRWALENWVDSGKDVGSDTDGEKIGVSVIGVSYLEEVESVMGLWKDILAARKGDKKALSRRKENDGLVEELKGVFGSWYDEGWESPGEGFARTESGEDKYKPDEERWAELFKNVRV</sequence>
<dbReference type="SUPFAM" id="SSF51430">
    <property type="entry name" value="NAD(P)-linked oxidoreductase"/>
    <property type="match status" value="1"/>
</dbReference>
<dbReference type="InterPro" id="IPR023210">
    <property type="entry name" value="NADP_OxRdtase_dom"/>
</dbReference>
<organism evidence="3 4">
    <name type="scientific">Orbilia ellipsospora</name>
    <dbReference type="NCBI Taxonomy" id="2528407"/>
    <lineage>
        <taxon>Eukaryota</taxon>
        <taxon>Fungi</taxon>
        <taxon>Dikarya</taxon>
        <taxon>Ascomycota</taxon>
        <taxon>Pezizomycotina</taxon>
        <taxon>Orbiliomycetes</taxon>
        <taxon>Orbiliales</taxon>
        <taxon>Orbiliaceae</taxon>
        <taxon>Orbilia</taxon>
    </lineage>
</organism>
<dbReference type="PANTHER" id="PTHR42686">
    <property type="entry name" value="GH17980P-RELATED"/>
    <property type="match status" value="1"/>
</dbReference>
<proteinExistence type="predicted"/>
<evidence type="ECO:0000256" key="1">
    <source>
        <dbReference type="ARBA" id="ARBA00023002"/>
    </source>
</evidence>
<dbReference type="Gene3D" id="3.20.20.100">
    <property type="entry name" value="NADP-dependent oxidoreductase domain"/>
    <property type="match status" value="1"/>
</dbReference>
<keyword evidence="1" id="KW-0560">Oxidoreductase</keyword>
<evidence type="ECO:0000259" key="2">
    <source>
        <dbReference type="Pfam" id="PF00248"/>
    </source>
</evidence>
<dbReference type="EMBL" id="JAVHJO010000005">
    <property type="protein sequence ID" value="KAK6540044.1"/>
    <property type="molecule type" value="Genomic_DNA"/>
</dbReference>
<dbReference type="PANTHER" id="PTHR42686:SF1">
    <property type="entry name" value="GH17980P-RELATED"/>
    <property type="match status" value="1"/>
</dbReference>
<dbReference type="InterPro" id="IPR036812">
    <property type="entry name" value="NAD(P)_OxRdtase_dom_sf"/>
</dbReference>
<dbReference type="Pfam" id="PF00248">
    <property type="entry name" value="Aldo_ket_red"/>
    <property type="match status" value="1"/>
</dbReference>